<dbReference type="InterPro" id="IPR036196">
    <property type="entry name" value="Ptyr_pPase_sf"/>
</dbReference>
<name>A0A101FRL6_9EURY</name>
<dbReference type="SUPFAM" id="SSF52788">
    <property type="entry name" value="Phosphotyrosine protein phosphatases I"/>
    <property type="match status" value="1"/>
</dbReference>
<accession>A0A101FRL6</accession>
<gene>
    <name evidence="3" type="ORF">XD72_2431</name>
</gene>
<feature type="domain" description="Phosphotyrosine protein phosphatase I" evidence="2">
    <location>
        <begin position="1"/>
        <end position="132"/>
    </location>
</feature>
<dbReference type="AlphaFoldDB" id="A0A101FRL6"/>
<evidence type="ECO:0000259" key="2">
    <source>
        <dbReference type="SMART" id="SM00226"/>
    </source>
</evidence>
<sequence length="140" mass="16116">KVIFLSAHNSARSQMAEGLLRHLYGDRYIARSAGVDPREVEPLAVEVMAERGIDISKQRSKSSKELWRTAFDVVAKIRDFDSEPCPLFPSGRWRAFIPLKDPLTVEDPEERRRAISAARDDLERWIVEIFGEEGFRREDS</sequence>
<dbReference type="GO" id="GO:0046685">
    <property type="term" value="P:response to arsenic-containing substance"/>
    <property type="evidence" value="ECO:0007669"/>
    <property type="project" value="UniProtKB-KW"/>
</dbReference>
<proteinExistence type="predicted"/>
<feature type="non-terminal residue" evidence="3">
    <location>
        <position position="1"/>
    </location>
</feature>
<protein>
    <submittedName>
        <fullName evidence="3">Protein ArsC (Arsenate reductase) (Arsenical pumpmodifier)</fullName>
    </submittedName>
</protein>
<reference evidence="3 4" key="1">
    <citation type="journal article" date="2015" name="MBio">
        <title>Genome-Resolved Metagenomic Analysis Reveals Roles for Candidate Phyla and Other Microbial Community Members in Biogeochemical Transformations in Oil Reservoirs.</title>
        <authorList>
            <person name="Hu P."/>
            <person name="Tom L."/>
            <person name="Singh A."/>
            <person name="Thomas B.C."/>
            <person name="Baker B.J."/>
            <person name="Piceno Y.M."/>
            <person name="Andersen G.L."/>
            <person name="Banfield J.F."/>
        </authorList>
    </citation>
    <scope>NUCLEOTIDE SEQUENCE [LARGE SCALE GENOMIC DNA]</scope>
    <source>
        <strain evidence="3">57_489</strain>
    </source>
</reference>
<evidence type="ECO:0000256" key="1">
    <source>
        <dbReference type="ARBA" id="ARBA00022849"/>
    </source>
</evidence>
<dbReference type="Pfam" id="PF01451">
    <property type="entry name" value="LMWPc"/>
    <property type="match status" value="1"/>
</dbReference>
<dbReference type="SMART" id="SM00226">
    <property type="entry name" value="LMWPc"/>
    <property type="match status" value="1"/>
</dbReference>
<dbReference type="Proteomes" id="UP000057043">
    <property type="component" value="Unassembled WGS sequence"/>
</dbReference>
<comment type="caution">
    <text evidence="3">The sequence shown here is derived from an EMBL/GenBank/DDBJ whole genome shotgun (WGS) entry which is preliminary data.</text>
</comment>
<dbReference type="Gene3D" id="3.40.50.2300">
    <property type="match status" value="1"/>
</dbReference>
<dbReference type="InterPro" id="IPR023485">
    <property type="entry name" value="Ptyr_pPase"/>
</dbReference>
<dbReference type="PANTHER" id="PTHR43428">
    <property type="entry name" value="ARSENATE REDUCTASE"/>
    <property type="match status" value="1"/>
</dbReference>
<organism evidence="3 4">
    <name type="scientific">Methanothrix harundinacea</name>
    <dbReference type="NCBI Taxonomy" id="301375"/>
    <lineage>
        <taxon>Archaea</taxon>
        <taxon>Methanobacteriati</taxon>
        <taxon>Methanobacteriota</taxon>
        <taxon>Stenosarchaea group</taxon>
        <taxon>Methanomicrobia</taxon>
        <taxon>Methanotrichales</taxon>
        <taxon>Methanotrichaceae</taxon>
        <taxon>Methanothrix</taxon>
    </lineage>
</organism>
<dbReference type="PATRIC" id="fig|301375.7.peg.324"/>
<evidence type="ECO:0000313" key="3">
    <source>
        <dbReference type="EMBL" id="KUK43190.1"/>
    </source>
</evidence>
<keyword evidence="1" id="KW-0059">Arsenical resistance</keyword>
<dbReference type="CDD" id="cd16345">
    <property type="entry name" value="LMWP_ArsC"/>
    <property type="match status" value="1"/>
</dbReference>
<dbReference type="EMBL" id="LGFT01000114">
    <property type="protein sequence ID" value="KUK43190.1"/>
    <property type="molecule type" value="Genomic_DNA"/>
</dbReference>
<evidence type="ECO:0000313" key="4">
    <source>
        <dbReference type="Proteomes" id="UP000057043"/>
    </source>
</evidence>
<dbReference type="PANTHER" id="PTHR43428:SF1">
    <property type="entry name" value="ARSENATE REDUCTASE"/>
    <property type="match status" value="1"/>
</dbReference>